<accession>A0A147BC52</accession>
<organism evidence="3">
    <name type="scientific">Ixodes ricinus</name>
    <name type="common">Common tick</name>
    <name type="synonym">Acarus ricinus</name>
    <dbReference type="NCBI Taxonomy" id="34613"/>
    <lineage>
        <taxon>Eukaryota</taxon>
        <taxon>Metazoa</taxon>
        <taxon>Ecdysozoa</taxon>
        <taxon>Arthropoda</taxon>
        <taxon>Chelicerata</taxon>
        <taxon>Arachnida</taxon>
        <taxon>Acari</taxon>
        <taxon>Parasitiformes</taxon>
        <taxon>Ixodida</taxon>
        <taxon>Ixodoidea</taxon>
        <taxon>Ixodidae</taxon>
        <taxon>Ixodinae</taxon>
        <taxon>Ixodes</taxon>
    </lineage>
</organism>
<dbReference type="AlphaFoldDB" id="A0A147BC52"/>
<sequence>ILEFLHAAHGSEAKMKMRAREVMYWPTMSCDIRAFAKSCEVCTKHKPRKARLPLVSHELLNLPWQLLGLDLFYHNNRTFLIIFEFYFFFFEMKELRQSTAASVVSACAEFFATHGIRAKLRSDDGPSFTSYSFKDFVSKFRIIHCMSSLHHPRSNGMVERAIQEAKKLLTRCSYNTLDFCSALLKWSKSPSDNLLKSPVQRLMGRLTRTLLPVPDCCLEPAIVPPKEVHSRLREVHSKAADLLQQNKDPSGTARWSAGVYI</sequence>
<dbReference type="PROSITE" id="PS50994">
    <property type="entry name" value="INTEGRASE"/>
    <property type="match status" value="1"/>
</dbReference>
<dbReference type="GO" id="GO:0003676">
    <property type="term" value="F:nucleic acid binding"/>
    <property type="evidence" value="ECO:0007669"/>
    <property type="project" value="InterPro"/>
</dbReference>
<dbReference type="GO" id="GO:0003964">
    <property type="term" value="F:RNA-directed DNA polymerase activity"/>
    <property type="evidence" value="ECO:0007669"/>
    <property type="project" value="UniProtKB-EC"/>
</dbReference>
<dbReference type="SUPFAM" id="SSF53098">
    <property type="entry name" value="Ribonuclease H-like"/>
    <property type="match status" value="1"/>
</dbReference>
<feature type="non-terminal residue" evidence="3">
    <location>
        <position position="1"/>
    </location>
</feature>
<dbReference type="PANTHER" id="PTHR37984">
    <property type="entry name" value="PROTEIN CBG26694"/>
    <property type="match status" value="1"/>
</dbReference>
<dbReference type="Gene3D" id="3.30.420.10">
    <property type="entry name" value="Ribonuclease H-like superfamily/Ribonuclease H"/>
    <property type="match status" value="1"/>
</dbReference>
<dbReference type="EC" id="2.7.7.49" evidence="1"/>
<name>A0A147BC52_IXORI</name>
<dbReference type="GO" id="GO:0015074">
    <property type="term" value="P:DNA integration"/>
    <property type="evidence" value="ECO:0007669"/>
    <property type="project" value="InterPro"/>
</dbReference>
<reference evidence="3" key="1">
    <citation type="journal article" date="2018" name="PLoS Negl. Trop. Dis.">
        <title>Sialome diversity of ticks revealed by RNAseq of single tick salivary glands.</title>
        <authorList>
            <person name="Perner J."/>
            <person name="Kropackova S."/>
            <person name="Kopacek P."/>
            <person name="Ribeiro J.M."/>
        </authorList>
    </citation>
    <scope>NUCLEOTIDE SEQUENCE</scope>
    <source>
        <strain evidence="3">Siblings of single egg batch collected in Ceske Budejovice</strain>
        <tissue evidence="3">Salivary glands</tissue>
    </source>
</reference>
<dbReference type="PANTHER" id="PTHR37984:SF7">
    <property type="entry name" value="INTEGRASE CATALYTIC DOMAIN-CONTAINING PROTEIN"/>
    <property type="match status" value="1"/>
</dbReference>
<evidence type="ECO:0000256" key="1">
    <source>
        <dbReference type="ARBA" id="ARBA00012493"/>
    </source>
</evidence>
<evidence type="ECO:0000259" key="2">
    <source>
        <dbReference type="PROSITE" id="PS50994"/>
    </source>
</evidence>
<evidence type="ECO:0000313" key="3">
    <source>
        <dbReference type="EMBL" id="JAR88341.1"/>
    </source>
</evidence>
<dbReference type="FunFam" id="3.30.420.10:FF:000063">
    <property type="entry name" value="Retrovirus-related Pol polyprotein from transposon 297-like Protein"/>
    <property type="match status" value="1"/>
</dbReference>
<feature type="domain" description="Integrase catalytic" evidence="2">
    <location>
        <begin position="59"/>
        <end position="233"/>
    </location>
</feature>
<dbReference type="InterPro" id="IPR041588">
    <property type="entry name" value="Integrase_H2C2"/>
</dbReference>
<dbReference type="InterPro" id="IPR050951">
    <property type="entry name" value="Retrovirus_Pol_polyprotein"/>
</dbReference>
<dbReference type="EMBL" id="GEGO01007063">
    <property type="protein sequence ID" value="JAR88341.1"/>
    <property type="molecule type" value="Transcribed_RNA"/>
</dbReference>
<dbReference type="InterPro" id="IPR001584">
    <property type="entry name" value="Integrase_cat-core"/>
</dbReference>
<proteinExistence type="predicted"/>
<dbReference type="Pfam" id="PF17921">
    <property type="entry name" value="Integrase_H2C2"/>
    <property type="match status" value="1"/>
</dbReference>
<dbReference type="InterPro" id="IPR036397">
    <property type="entry name" value="RNaseH_sf"/>
</dbReference>
<dbReference type="InterPro" id="IPR012337">
    <property type="entry name" value="RNaseH-like_sf"/>
</dbReference>
<dbReference type="Gene3D" id="1.10.340.70">
    <property type="match status" value="1"/>
</dbReference>
<protein>
    <recommendedName>
        <fullName evidence="1">RNA-directed DNA polymerase</fullName>
        <ecNumber evidence="1">2.7.7.49</ecNumber>
    </recommendedName>
</protein>